<dbReference type="Gene3D" id="3.30.70.330">
    <property type="match status" value="1"/>
</dbReference>
<dbReference type="Pfam" id="PF00076">
    <property type="entry name" value="RRM_1"/>
    <property type="match status" value="1"/>
</dbReference>
<dbReference type="InterPro" id="IPR012677">
    <property type="entry name" value="Nucleotide-bd_a/b_plait_sf"/>
</dbReference>
<reference evidence="5" key="1">
    <citation type="submission" date="2021-01" db="EMBL/GenBank/DDBJ databases">
        <authorList>
            <person name="Corre E."/>
            <person name="Pelletier E."/>
            <person name="Niang G."/>
            <person name="Scheremetjew M."/>
            <person name="Finn R."/>
            <person name="Kale V."/>
            <person name="Holt S."/>
            <person name="Cochrane G."/>
            <person name="Meng A."/>
            <person name="Brown T."/>
            <person name="Cohen L."/>
        </authorList>
    </citation>
    <scope>NUCLEOTIDE SEQUENCE</scope>
    <source>
        <strain evidence="5">CCMP 2712</strain>
    </source>
</reference>
<evidence type="ECO:0000259" key="4">
    <source>
        <dbReference type="PROSITE" id="PS50102"/>
    </source>
</evidence>
<keyword evidence="2 3" id="KW-0694">RNA-binding</keyword>
<dbReference type="SUPFAM" id="SSF54928">
    <property type="entry name" value="RNA-binding domain, RBD"/>
    <property type="match status" value="1"/>
</dbReference>
<organism evidence="5">
    <name type="scientific">Guillardia theta</name>
    <name type="common">Cryptophyte</name>
    <name type="synonym">Cryptomonas phi</name>
    <dbReference type="NCBI Taxonomy" id="55529"/>
    <lineage>
        <taxon>Eukaryota</taxon>
        <taxon>Cryptophyceae</taxon>
        <taxon>Pyrenomonadales</taxon>
        <taxon>Geminigeraceae</taxon>
        <taxon>Guillardia</taxon>
    </lineage>
</organism>
<dbReference type="CDD" id="cd12254">
    <property type="entry name" value="RRM_hnRNPH_ESRPs_RBM12_like"/>
    <property type="match status" value="1"/>
</dbReference>
<name>A0A7S4KU19_GUITH</name>
<dbReference type="GO" id="GO:0003723">
    <property type="term" value="F:RNA binding"/>
    <property type="evidence" value="ECO:0007669"/>
    <property type="project" value="UniProtKB-UniRule"/>
</dbReference>
<proteinExistence type="predicted"/>
<keyword evidence="1" id="KW-0677">Repeat</keyword>
<evidence type="ECO:0000256" key="2">
    <source>
        <dbReference type="ARBA" id="ARBA00022884"/>
    </source>
</evidence>
<evidence type="ECO:0000313" key="5">
    <source>
        <dbReference type="EMBL" id="CAE2305589.1"/>
    </source>
</evidence>
<evidence type="ECO:0000256" key="3">
    <source>
        <dbReference type="PROSITE-ProRule" id="PRU00176"/>
    </source>
</evidence>
<dbReference type="EMBL" id="HBKN01023486">
    <property type="protein sequence ID" value="CAE2305589.1"/>
    <property type="molecule type" value="Transcribed_RNA"/>
</dbReference>
<gene>
    <name evidence="5" type="ORF">GTHE00462_LOCUS18414</name>
</gene>
<evidence type="ECO:0000256" key="1">
    <source>
        <dbReference type="ARBA" id="ARBA00022737"/>
    </source>
</evidence>
<dbReference type="InterPro" id="IPR035979">
    <property type="entry name" value="RBD_domain_sf"/>
</dbReference>
<dbReference type="AlphaFoldDB" id="A0A7S4KU19"/>
<dbReference type="InterPro" id="IPR000504">
    <property type="entry name" value="RRM_dom"/>
</dbReference>
<accession>A0A7S4KU19</accession>
<dbReference type="PANTHER" id="PTHR13976">
    <property type="entry name" value="HETEROGENEOUS NUCLEAR RIBONUCLEOPROTEIN-RELATED"/>
    <property type="match status" value="1"/>
</dbReference>
<dbReference type="SMART" id="SM00360">
    <property type="entry name" value="RRM"/>
    <property type="match status" value="1"/>
</dbReference>
<sequence length="168" mass="18382">MYALRMPFYPPGPPAPPPAMMSHAPYYDLGGYDMPQAMPPMPHAMGMHAPYNPMGMDPTGMQGMMGMDMSGMAMAGMPAMNGYMTGMPSNAGCVKIRGLPYRATVNDIADFFNGFAFNRETIQISMGYDGRSTGEGWITFDTPEEASRAVSMRNGQNIGNRYVELYMV</sequence>
<feature type="domain" description="RRM" evidence="4">
    <location>
        <begin position="92"/>
        <end position="168"/>
    </location>
</feature>
<dbReference type="InterPro" id="IPR050666">
    <property type="entry name" value="ESRP"/>
</dbReference>
<dbReference type="PROSITE" id="PS50102">
    <property type="entry name" value="RRM"/>
    <property type="match status" value="1"/>
</dbReference>
<protein>
    <recommendedName>
        <fullName evidence="4">RRM domain-containing protein</fullName>
    </recommendedName>
</protein>